<dbReference type="InterPro" id="IPR044927">
    <property type="entry name" value="Endonuclea_NS_2"/>
</dbReference>
<reference evidence="4" key="1">
    <citation type="submission" date="2018-08" db="EMBL/GenBank/DDBJ databases">
        <authorList>
            <person name="Kim S.-J."/>
            <person name="Jung G.-Y."/>
        </authorList>
    </citation>
    <scope>NUCLEOTIDE SEQUENCE [LARGE SCALE GENOMIC DNA]</scope>
    <source>
        <strain evidence="4">GY_G</strain>
    </source>
</reference>
<dbReference type="Proteomes" id="UP000263833">
    <property type="component" value="Unassembled WGS sequence"/>
</dbReference>
<feature type="compositionally biased region" description="Low complexity" evidence="1">
    <location>
        <begin position="472"/>
        <end position="484"/>
    </location>
</feature>
<dbReference type="Pfam" id="PF04860">
    <property type="entry name" value="Phage_portal"/>
    <property type="match status" value="1"/>
</dbReference>
<feature type="compositionally biased region" description="Low complexity" evidence="1">
    <location>
        <begin position="426"/>
        <end position="436"/>
    </location>
</feature>
<organism evidence="3 4">
    <name type="scientific">Sphingorhabdus pulchriflava</name>
    <dbReference type="NCBI Taxonomy" id="2292257"/>
    <lineage>
        <taxon>Bacteria</taxon>
        <taxon>Pseudomonadati</taxon>
        <taxon>Pseudomonadota</taxon>
        <taxon>Alphaproteobacteria</taxon>
        <taxon>Sphingomonadales</taxon>
        <taxon>Sphingomonadaceae</taxon>
        <taxon>Sphingorhabdus</taxon>
    </lineage>
</organism>
<evidence type="ECO:0000313" key="3">
    <source>
        <dbReference type="EMBL" id="RDV06071.1"/>
    </source>
</evidence>
<accession>A0A371BFC2</accession>
<dbReference type="OrthoDB" id="7592047at2"/>
<name>A0A371BFC2_9SPHN</name>
<feature type="compositionally biased region" description="Gly residues" evidence="1">
    <location>
        <begin position="408"/>
        <end position="425"/>
    </location>
</feature>
<feature type="region of interest" description="Disordered" evidence="1">
    <location>
        <begin position="399"/>
        <end position="514"/>
    </location>
</feature>
<proteinExistence type="predicted"/>
<dbReference type="InterPro" id="IPR044929">
    <property type="entry name" value="DNA/RNA_non-sp_Endonuclease_sf"/>
</dbReference>
<dbReference type="InterPro" id="IPR006944">
    <property type="entry name" value="Phage/GTA_portal"/>
</dbReference>
<keyword evidence="4" id="KW-1185">Reference proteome</keyword>
<sequence length="689" mass="73466">MKLFGWKSAGRGMLRPAKTHVSLTRAFAGGVIGEWPKSYEAQLREGYLNNVVAQRAVRLVAEGVASVPLSASDDAALALVKATSGGQSLLETLAAQLLLHGNGYVQLLAAPDGVVCELYALRPERVSVEADARGWPAAFRYKAGEAVTRLAANEMIHIRTHHPLDDHYGLGCLGAASGAIAIHNASTRWNKALLDNAARPSGALVHEAAEALSGEQFDRLQEELKRSFSGQDNAGRPMLLEGGLKWQTLSLTPADMDFAGLKAAAAREIALAFGVPPMLLGLPGDATYANYREANKALWRQAILPLAGKILDALSEGLRPWFSDLALAVDVDQVSALSEDRERLWAQVAGADFLTLEEKRAVAGFDPVSEKTSVPASELENKTGILELKYNPWHDTEDGKFTFAGQGRNFGNGGGGSFGGGGASGSWGKPKPKSTGTFGGGGATGSWQPSKPAESKPRKTIKPRLIKRTSTPKAVPKKQQPVKPRVLPDKRPDAASPDSDLTKTIKVDTASERNSSTVFAGVSAAIAAAGAATASTATSAATAIATGVSSINVVRSGGYNFSRDFEGRSGPASGELRLQPNQKRSRSAQRNAGKPDRKPSDHGGHLIAREFGGPEIPENHIAQDAKINRGAYRRLENGWKKALKRGKKVEVEIIPKYTGNSRRPDYIEVKYKVNGKPHRTTVPNIRKGK</sequence>
<feature type="compositionally biased region" description="Basic and acidic residues" evidence="1">
    <location>
        <begin position="500"/>
        <end position="511"/>
    </location>
</feature>
<feature type="region of interest" description="Disordered" evidence="1">
    <location>
        <begin position="559"/>
        <end position="621"/>
    </location>
</feature>
<dbReference type="InterPro" id="IPR006427">
    <property type="entry name" value="Portal_HK97"/>
</dbReference>
<dbReference type="Gene3D" id="3.40.570.10">
    <property type="entry name" value="Extracellular Endonuclease, subunit A"/>
    <property type="match status" value="1"/>
</dbReference>
<evidence type="ECO:0000256" key="1">
    <source>
        <dbReference type="SAM" id="MobiDB-lite"/>
    </source>
</evidence>
<feature type="compositionally biased region" description="Basic and acidic residues" evidence="1">
    <location>
        <begin position="593"/>
        <end position="608"/>
    </location>
</feature>
<dbReference type="Pfam" id="PF13930">
    <property type="entry name" value="Endonuclea_NS_2"/>
    <property type="match status" value="1"/>
</dbReference>
<comment type="caution">
    <text evidence="3">The sequence shown here is derived from an EMBL/GenBank/DDBJ whole genome shotgun (WGS) entry which is preliminary data.</text>
</comment>
<gene>
    <name evidence="3" type="ORF">DXH95_01085</name>
</gene>
<feature type="domain" description="Type VII secretion system protein EssD-like" evidence="2">
    <location>
        <begin position="557"/>
        <end position="674"/>
    </location>
</feature>
<dbReference type="AlphaFoldDB" id="A0A371BFC2"/>
<evidence type="ECO:0000259" key="2">
    <source>
        <dbReference type="Pfam" id="PF13930"/>
    </source>
</evidence>
<protein>
    <submittedName>
        <fullName evidence="3">Phage portal protein</fullName>
    </submittedName>
</protein>
<dbReference type="EMBL" id="QRGP01000001">
    <property type="protein sequence ID" value="RDV06071.1"/>
    <property type="molecule type" value="Genomic_DNA"/>
</dbReference>
<dbReference type="NCBIfam" id="TIGR01537">
    <property type="entry name" value="portal_HK97"/>
    <property type="match status" value="1"/>
</dbReference>
<feature type="compositionally biased region" description="Basic residues" evidence="1">
    <location>
        <begin position="458"/>
        <end position="467"/>
    </location>
</feature>
<evidence type="ECO:0000313" key="4">
    <source>
        <dbReference type="Proteomes" id="UP000263833"/>
    </source>
</evidence>